<dbReference type="Ensembl" id="ENSPFOT00000001113.2">
    <property type="protein sequence ID" value="ENSPFOP00000001111.2"/>
    <property type="gene ID" value="ENSPFOG00000000912.2"/>
</dbReference>
<dbReference type="FunFam" id="2.20.70.10:FF:000003">
    <property type="entry name" value="amyloid beta A4 precursor protein-binding family B member 2"/>
    <property type="match status" value="1"/>
</dbReference>
<evidence type="ECO:0000256" key="2">
    <source>
        <dbReference type="ARBA" id="ARBA00022737"/>
    </source>
</evidence>
<protein>
    <recommendedName>
        <fullName evidence="8">Amyloid beta precursor protein binding family B member 2</fullName>
    </recommendedName>
</protein>
<dbReference type="PROSITE" id="PS01179">
    <property type="entry name" value="PID"/>
    <property type="match status" value="2"/>
</dbReference>
<evidence type="ECO:0000259" key="4">
    <source>
        <dbReference type="PROSITE" id="PS01179"/>
    </source>
</evidence>
<dbReference type="AlphaFoldDB" id="A0A087X5Q8"/>
<feature type="compositionally biased region" description="Low complexity" evidence="3">
    <location>
        <begin position="257"/>
        <end position="266"/>
    </location>
</feature>
<keyword evidence="7" id="KW-1185">Reference proteome</keyword>
<reference evidence="6" key="3">
    <citation type="submission" date="2025-09" db="UniProtKB">
        <authorList>
            <consortium name="Ensembl"/>
        </authorList>
    </citation>
    <scope>IDENTIFICATION</scope>
</reference>
<evidence type="ECO:0000256" key="3">
    <source>
        <dbReference type="SAM" id="MobiDB-lite"/>
    </source>
</evidence>
<dbReference type="GO" id="GO:0005737">
    <property type="term" value="C:cytoplasm"/>
    <property type="evidence" value="ECO:0007669"/>
    <property type="project" value="TreeGrafter"/>
</dbReference>
<feature type="compositionally biased region" description="Basic and acidic residues" evidence="3">
    <location>
        <begin position="164"/>
        <end position="192"/>
    </location>
</feature>
<dbReference type="InterPro" id="IPR011993">
    <property type="entry name" value="PH-like_dom_sf"/>
</dbReference>
<feature type="region of interest" description="Disordered" evidence="3">
    <location>
        <begin position="1"/>
        <end position="32"/>
    </location>
</feature>
<dbReference type="PROSITE" id="PS01159">
    <property type="entry name" value="WW_DOMAIN_1"/>
    <property type="match status" value="1"/>
</dbReference>
<accession>A0A087X5Q8</accession>
<feature type="compositionally biased region" description="Low complexity" evidence="3">
    <location>
        <begin position="678"/>
        <end position="707"/>
    </location>
</feature>
<keyword evidence="1" id="KW-0597">Phosphoprotein</keyword>
<feature type="domain" description="WW" evidence="5">
    <location>
        <begin position="276"/>
        <end position="308"/>
    </location>
</feature>
<dbReference type="OMA" id="QRYAMTT"/>
<evidence type="ECO:0000256" key="1">
    <source>
        <dbReference type="ARBA" id="ARBA00022553"/>
    </source>
</evidence>
<evidence type="ECO:0000313" key="6">
    <source>
        <dbReference type="Ensembl" id="ENSPFOP00000001111.2"/>
    </source>
</evidence>
<evidence type="ECO:0008006" key="8">
    <source>
        <dbReference type="Google" id="ProtNLM"/>
    </source>
</evidence>
<dbReference type="FunFam" id="2.30.29.30:FF:000034">
    <property type="entry name" value="amyloid beta A4 precursor protein-binding family B member 2"/>
    <property type="match status" value="1"/>
</dbReference>
<dbReference type="FunFam" id="2.30.29.30:FF:000019">
    <property type="entry name" value="Amyloid beta (A4) precursor protein-binding, family B, member 1 (Fe65)"/>
    <property type="match status" value="1"/>
</dbReference>
<dbReference type="PANTHER" id="PTHR14058">
    <property type="entry name" value="AMYLOID BETA A4 PRECURSOR PROTEIN-BINDING FAMILY B"/>
    <property type="match status" value="1"/>
</dbReference>
<feature type="domain" description="PID" evidence="4">
    <location>
        <begin position="551"/>
        <end position="678"/>
    </location>
</feature>
<evidence type="ECO:0000259" key="5">
    <source>
        <dbReference type="PROSITE" id="PS50020"/>
    </source>
</evidence>
<feature type="region of interest" description="Disordered" evidence="3">
    <location>
        <begin position="164"/>
        <end position="279"/>
    </location>
</feature>
<dbReference type="SMART" id="SM00456">
    <property type="entry name" value="WW"/>
    <property type="match status" value="1"/>
</dbReference>
<name>A0A087X5Q8_POEFO</name>
<dbReference type="CDD" id="cd01271">
    <property type="entry name" value="PTB2_Fe65"/>
    <property type="match status" value="1"/>
</dbReference>
<dbReference type="GO" id="GO:0005634">
    <property type="term" value="C:nucleus"/>
    <property type="evidence" value="ECO:0007669"/>
    <property type="project" value="TreeGrafter"/>
</dbReference>
<dbReference type="Gene3D" id="2.30.29.30">
    <property type="entry name" value="Pleckstrin-homology domain (PH domain)/Phosphotyrosine-binding domain (PTB)"/>
    <property type="match status" value="2"/>
</dbReference>
<dbReference type="PANTHER" id="PTHR14058:SF11">
    <property type="entry name" value="AMYLOID BETA PRECURSOR PROTEIN BINDING FAMILY B MEMBER 2"/>
    <property type="match status" value="1"/>
</dbReference>
<dbReference type="PROSITE" id="PS50020">
    <property type="entry name" value="WW_DOMAIN_2"/>
    <property type="match status" value="1"/>
</dbReference>
<dbReference type="InterPro" id="IPR036020">
    <property type="entry name" value="WW_dom_sf"/>
</dbReference>
<reference evidence="6" key="2">
    <citation type="submission" date="2025-08" db="UniProtKB">
        <authorList>
            <consortium name="Ensembl"/>
        </authorList>
    </citation>
    <scope>IDENTIFICATION</scope>
</reference>
<feature type="domain" description="PID" evidence="4">
    <location>
        <begin position="383"/>
        <end position="525"/>
    </location>
</feature>
<dbReference type="eggNOG" id="ENOG502SJHC">
    <property type="taxonomic scope" value="Eukaryota"/>
</dbReference>
<feature type="region of interest" description="Disordered" evidence="3">
    <location>
        <begin position="678"/>
        <end position="724"/>
    </location>
</feature>
<dbReference type="Pfam" id="PF00640">
    <property type="entry name" value="PID"/>
    <property type="match status" value="2"/>
</dbReference>
<dbReference type="GeneTree" id="ENSGT00390000000002"/>
<proteinExistence type="predicted"/>
<feature type="compositionally biased region" description="Polar residues" evidence="3">
    <location>
        <begin position="1"/>
        <end position="15"/>
    </location>
</feature>
<dbReference type="InterPro" id="IPR001202">
    <property type="entry name" value="WW_dom"/>
</dbReference>
<dbReference type="CDD" id="cd01272">
    <property type="entry name" value="PTB1_Fe65"/>
    <property type="match status" value="1"/>
</dbReference>
<sequence>TPPLSRSGSTPSTGGLANRSTPSATPPTSLSLRSSYNQLLGRDVIKESMETGSSATLPKSRQRYAMTTVRSAMGISDNFALSSSSSFNTTNPKLAKNGANMQRRAESQQLQLSRANTVEKIHNDLFNNPTSDWLEFGKDNSQLPPFRRRTKSFLEYHGKCWDLDPSWENKEGKEEEEEEKKQLPASEKEQDSPAKQYPPFSPKQARAAEKSTPTKNWVSPPLQEPAPETGLPKVGLKMDLTPDTPSEDEDSSWTTLSQESPSPQSPNETADVWAEGDLPPGWREISDSSEVYFWHVPTGTTQYDRPVALPNELKGERIKQNLSDIVNTTTPTSKDLKDYPVYPDPSLKAFEGATLRYASLKLNPPAQLETVDLNSTFSDPEAMSFPVRSLGWVEMAEQDLCEGRSSVAVHHCIRQLSYCRRDIRDSAGVWGEGKSMLLVLQDRMLTLIDPDDRSLLHSQPISSIRVWGVGRDHDRDFAYVARDKNTRVLKCHVFRCDTPAAAIATSLHEICSKIMAERKSAKAAAGSSSQNGSDVPLQVEFPMPKTELVQKFHVFYLGVTYVSRPIGMDIINGAIENLLSSTGKEEWTPVILSIADTTVAVIKEKEEEEEVMVECRVRFLSFMGVGRDVHTFAFIMDTGNQHFQCHVFWCDPNAGSVSEAVQAACVLRYQKCLVARPPSQRAGSSSSPSSDSVTRRVTTSVKRSVQSLIDTLKPKKQPSELPQQ</sequence>
<dbReference type="STRING" id="48698.ENSPFOP00000001111"/>
<dbReference type="InterPro" id="IPR006020">
    <property type="entry name" value="PTB/PI_dom"/>
</dbReference>
<dbReference type="EMBL" id="AYCK01002971">
    <property type="status" value="NOT_ANNOTATED_CDS"/>
    <property type="molecule type" value="Genomic_DNA"/>
</dbReference>
<dbReference type="GO" id="GO:0006355">
    <property type="term" value="P:regulation of DNA-templated transcription"/>
    <property type="evidence" value="ECO:0007669"/>
    <property type="project" value="TreeGrafter"/>
</dbReference>
<dbReference type="SMART" id="SM00462">
    <property type="entry name" value="PTB"/>
    <property type="match status" value="2"/>
</dbReference>
<evidence type="ECO:0000313" key="7">
    <source>
        <dbReference type="Proteomes" id="UP000028760"/>
    </source>
</evidence>
<keyword evidence="2" id="KW-0677">Repeat</keyword>
<dbReference type="Gene3D" id="2.20.70.10">
    <property type="match status" value="1"/>
</dbReference>
<dbReference type="InterPro" id="IPR039576">
    <property type="entry name" value="APBB1/2/3"/>
</dbReference>
<dbReference type="Proteomes" id="UP000028760">
    <property type="component" value="Unassembled WGS sequence"/>
</dbReference>
<organism evidence="6 7">
    <name type="scientific">Poecilia formosa</name>
    <name type="common">Amazon molly</name>
    <name type="synonym">Limia formosa</name>
    <dbReference type="NCBI Taxonomy" id="48698"/>
    <lineage>
        <taxon>Eukaryota</taxon>
        <taxon>Metazoa</taxon>
        <taxon>Chordata</taxon>
        <taxon>Craniata</taxon>
        <taxon>Vertebrata</taxon>
        <taxon>Euteleostomi</taxon>
        <taxon>Actinopterygii</taxon>
        <taxon>Neopterygii</taxon>
        <taxon>Teleostei</taxon>
        <taxon>Neoteleostei</taxon>
        <taxon>Acanthomorphata</taxon>
        <taxon>Ovalentaria</taxon>
        <taxon>Atherinomorphae</taxon>
        <taxon>Cyprinodontiformes</taxon>
        <taxon>Poeciliidae</taxon>
        <taxon>Poeciliinae</taxon>
        <taxon>Poecilia</taxon>
    </lineage>
</organism>
<dbReference type="SUPFAM" id="SSF50729">
    <property type="entry name" value="PH domain-like"/>
    <property type="match status" value="2"/>
</dbReference>
<dbReference type="CDD" id="cd00201">
    <property type="entry name" value="WW"/>
    <property type="match status" value="1"/>
</dbReference>
<reference evidence="7" key="1">
    <citation type="submission" date="2013-10" db="EMBL/GenBank/DDBJ databases">
        <authorList>
            <person name="Schartl M."/>
            <person name="Warren W."/>
        </authorList>
    </citation>
    <scope>NUCLEOTIDE SEQUENCE [LARGE SCALE GENOMIC DNA]</scope>
    <source>
        <strain evidence="7">female</strain>
    </source>
</reference>
<dbReference type="GO" id="GO:0001540">
    <property type="term" value="F:amyloid-beta binding"/>
    <property type="evidence" value="ECO:0007669"/>
    <property type="project" value="InterPro"/>
</dbReference>
<dbReference type="SUPFAM" id="SSF51045">
    <property type="entry name" value="WW domain"/>
    <property type="match status" value="1"/>
</dbReference>
<feature type="compositionally biased region" description="Low complexity" evidence="3">
    <location>
        <begin position="19"/>
        <end position="32"/>
    </location>
</feature>